<dbReference type="OrthoDB" id="248923at2759"/>
<dbReference type="EC" id="2.7.11.1" evidence="1"/>
<evidence type="ECO:0000313" key="11">
    <source>
        <dbReference type="Proteomes" id="UP000001307"/>
    </source>
</evidence>
<dbReference type="InterPro" id="IPR016024">
    <property type="entry name" value="ARM-type_fold"/>
</dbReference>
<evidence type="ECO:0000256" key="5">
    <source>
        <dbReference type="ARBA" id="ARBA00022777"/>
    </source>
</evidence>
<dbReference type="Gene3D" id="1.10.510.10">
    <property type="entry name" value="Transferase(Phosphotransferase) domain 1"/>
    <property type="match status" value="1"/>
</dbReference>
<dbReference type="Pfam" id="PF00069">
    <property type="entry name" value="Pkinase"/>
    <property type="match status" value="1"/>
</dbReference>
<dbReference type="InParanoid" id="E4WVM1"/>
<evidence type="ECO:0000259" key="9">
    <source>
        <dbReference type="PROSITE" id="PS50011"/>
    </source>
</evidence>
<dbReference type="InterPro" id="IPR011989">
    <property type="entry name" value="ARM-like"/>
</dbReference>
<dbReference type="SMART" id="SM00220">
    <property type="entry name" value="S_TKc"/>
    <property type="match status" value="1"/>
</dbReference>
<dbReference type="PANTHER" id="PTHR24363:SF0">
    <property type="entry name" value="SERINE_THREONINE KINASE LIKE DOMAIN CONTAINING 1"/>
    <property type="match status" value="1"/>
</dbReference>
<dbReference type="SUPFAM" id="SSF56112">
    <property type="entry name" value="Protein kinase-like (PK-like)"/>
    <property type="match status" value="1"/>
</dbReference>
<keyword evidence="3" id="KW-0808">Transferase</keyword>
<evidence type="ECO:0000256" key="4">
    <source>
        <dbReference type="ARBA" id="ARBA00022741"/>
    </source>
</evidence>
<gene>
    <name evidence="10" type="ORF">GSOID_T00008928001</name>
</gene>
<dbReference type="InterPro" id="IPR008271">
    <property type="entry name" value="Ser/Thr_kinase_AS"/>
</dbReference>
<keyword evidence="2" id="KW-0723">Serine/threonine-protein kinase</keyword>
<dbReference type="InterPro" id="IPR011009">
    <property type="entry name" value="Kinase-like_dom_sf"/>
</dbReference>
<reference evidence="10 11" key="1">
    <citation type="journal article" date="2010" name="Science">
        <title>Plasticity of animal genome architecture unmasked by rapid evolution of a pelagic tunicate.</title>
        <authorList>
            <person name="Denoeud F."/>
            <person name="Henriet S."/>
            <person name="Mungpakdee S."/>
            <person name="Aury J.M."/>
            <person name="Da Silva C."/>
            <person name="Brinkmann H."/>
            <person name="Mikhaleva J."/>
            <person name="Olsen L.C."/>
            <person name="Jubin C."/>
            <person name="Canestro C."/>
            <person name="Bouquet J.M."/>
            <person name="Danks G."/>
            <person name="Poulain J."/>
            <person name="Campsteijn C."/>
            <person name="Adamski M."/>
            <person name="Cross I."/>
            <person name="Yadetie F."/>
            <person name="Muffato M."/>
            <person name="Louis A."/>
            <person name="Butcher S."/>
            <person name="Tsagkogeorga G."/>
            <person name="Konrad A."/>
            <person name="Singh S."/>
            <person name="Jensen M.F."/>
            <person name="Cong E.H."/>
            <person name="Eikeseth-Otteraa H."/>
            <person name="Noel B."/>
            <person name="Anthouard V."/>
            <person name="Porcel B.M."/>
            <person name="Kachouri-Lafond R."/>
            <person name="Nishino A."/>
            <person name="Ugolini M."/>
            <person name="Chourrout P."/>
            <person name="Nishida H."/>
            <person name="Aasland R."/>
            <person name="Huzurbazar S."/>
            <person name="Westhof E."/>
            <person name="Delsuc F."/>
            <person name="Lehrach H."/>
            <person name="Reinhardt R."/>
            <person name="Weissenbach J."/>
            <person name="Roy S.W."/>
            <person name="Artiguenave F."/>
            <person name="Postlethwait J.H."/>
            <person name="Manak J.R."/>
            <person name="Thompson E.M."/>
            <person name="Jaillon O."/>
            <person name="Du Pasquier L."/>
            <person name="Boudinot P."/>
            <person name="Liberles D.A."/>
            <person name="Volff J.N."/>
            <person name="Philippe H."/>
            <person name="Lenhard B."/>
            <person name="Roest Crollius H."/>
            <person name="Wincker P."/>
            <person name="Chourrout D."/>
        </authorList>
    </citation>
    <scope>NUCLEOTIDE SEQUENCE [LARGE SCALE GENOMIC DNA]</scope>
</reference>
<evidence type="ECO:0000256" key="8">
    <source>
        <dbReference type="ARBA" id="ARBA00048679"/>
    </source>
</evidence>
<evidence type="ECO:0000256" key="6">
    <source>
        <dbReference type="ARBA" id="ARBA00022840"/>
    </source>
</evidence>
<dbReference type="AlphaFoldDB" id="E4WVM1"/>
<dbReference type="InterPro" id="IPR000719">
    <property type="entry name" value="Prot_kinase_dom"/>
</dbReference>
<dbReference type="PROSITE" id="PS00108">
    <property type="entry name" value="PROTEIN_KINASE_ST"/>
    <property type="match status" value="1"/>
</dbReference>
<keyword evidence="6" id="KW-0067">ATP-binding</keyword>
<name>E4WVM1_OIKDI</name>
<keyword evidence="11" id="KW-1185">Reference proteome</keyword>
<keyword evidence="5" id="KW-0418">Kinase</keyword>
<evidence type="ECO:0000256" key="3">
    <source>
        <dbReference type="ARBA" id="ARBA00022679"/>
    </source>
</evidence>
<organism evidence="10 11">
    <name type="scientific">Oikopleura dioica</name>
    <name type="common">Tunicate</name>
    <dbReference type="NCBI Taxonomy" id="34765"/>
    <lineage>
        <taxon>Eukaryota</taxon>
        <taxon>Metazoa</taxon>
        <taxon>Chordata</taxon>
        <taxon>Tunicata</taxon>
        <taxon>Appendicularia</taxon>
        <taxon>Copelata</taxon>
        <taxon>Oikopleuridae</taxon>
        <taxon>Oikopleura</taxon>
    </lineage>
</organism>
<dbReference type="PANTHER" id="PTHR24363">
    <property type="entry name" value="SERINE/THREONINE PROTEIN KINASE"/>
    <property type="match status" value="1"/>
</dbReference>
<evidence type="ECO:0000313" key="10">
    <source>
        <dbReference type="EMBL" id="CBY21174.1"/>
    </source>
</evidence>
<dbReference type="GO" id="GO:0005524">
    <property type="term" value="F:ATP binding"/>
    <property type="evidence" value="ECO:0007669"/>
    <property type="project" value="UniProtKB-KW"/>
</dbReference>
<accession>E4WVM1</accession>
<evidence type="ECO:0000256" key="2">
    <source>
        <dbReference type="ARBA" id="ARBA00022527"/>
    </source>
</evidence>
<dbReference type="Gene3D" id="1.25.10.10">
    <property type="entry name" value="Leucine-rich Repeat Variant"/>
    <property type="match status" value="1"/>
</dbReference>
<dbReference type="EMBL" id="FN653017">
    <property type="protein sequence ID" value="CBY21174.1"/>
    <property type="molecule type" value="Genomic_DNA"/>
</dbReference>
<evidence type="ECO:0000256" key="1">
    <source>
        <dbReference type="ARBA" id="ARBA00012513"/>
    </source>
</evidence>
<dbReference type="PROSITE" id="PS50011">
    <property type="entry name" value="PROTEIN_KINASE_DOM"/>
    <property type="match status" value="1"/>
</dbReference>
<comment type="catalytic activity">
    <reaction evidence="7">
        <text>L-threonyl-[protein] + ATP = O-phospho-L-threonyl-[protein] + ADP + H(+)</text>
        <dbReference type="Rhea" id="RHEA:46608"/>
        <dbReference type="Rhea" id="RHEA-COMP:11060"/>
        <dbReference type="Rhea" id="RHEA-COMP:11605"/>
        <dbReference type="ChEBI" id="CHEBI:15378"/>
        <dbReference type="ChEBI" id="CHEBI:30013"/>
        <dbReference type="ChEBI" id="CHEBI:30616"/>
        <dbReference type="ChEBI" id="CHEBI:61977"/>
        <dbReference type="ChEBI" id="CHEBI:456216"/>
        <dbReference type="EC" id="2.7.11.1"/>
    </reaction>
</comment>
<dbReference type="SUPFAM" id="SSF48371">
    <property type="entry name" value="ARM repeat"/>
    <property type="match status" value="1"/>
</dbReference>
<comment type="catalytic activity">
    <reaction evidence="8">
        <text>L-seryl-[protein] + ATP = O-phospho-L-seryl-[protein] + ADP + H(+)</text>
        <dbReference type="Rhea" id="RHEA:17989"/>
        <dbReference type="Rhea" id="RHEA-COMP:9863"/>
        <dbReference type="Rhea" id="RHEA-COMP:11604"/>
        <dbReference type="ChEBI" id="CHEBI:15378"/>
        <dbReference type="ChEBI" id="CHEBI:29999"/>
        <dbReference type="ChEBI" id="CHEBI:30616"/>
        <dbReference type="ChEBI" id="CHEBI:83421"/>
        <dbReference type="ChEBI" id="CHEBI:456216"/>
        <dbReference type="EC" id="2.7.11.1"/>
    </reaction>
</comment>
<feature type="domain" description="Protein kinase" evidence="9">
    <location>
        <begin position="4"/>
        <end position="281"/>
    </location>
</feature>
<evidence type="ECO:0000256" key="7">
    <source>
        <dbReference type="ARBA" id="ARBA00047899"/>
    </source>
</evidence>
<dbReference type="GO" id="GO:0004674">
    <property type="term" value="F:protein serine/threonine kinase activity"/>
    <property type="evidence" value="ECO:0007669"/>
    <property type="project" value="UniProtKB-KW"/>
</dbReference>
<dbReference type="Proteomes" id="UP000001307">
    <property type="component" value="Unassembled WGS sequence"/>
</dbReference>
<keyword evidence="4" id="KW-0547">Nucleotide-binding</keyword>
<proteinExistence type="predicted"/>
<protein>
    <recommendedName>
        <fullName evidence="1">non-specific serine/threonine protein kinase</fullName>
        <ecNumber evidence="1">2.7.11.1</ecNumber>
    </recommendedName>
</protein>
<sequence>MEKYEEIKKLGKGAQASCYLVKHKSEGKEYVLKKIECDDEGAARKAFQEAMALNELRHQLSIPAVCGYKEFFVFWDKKISAMYVCIIMENYPKGDLSRILTNRRGKKQLIELPILQKWTGQMLSGLAYIHAKNIIHRDLKPSNIFLRNDLTLAIGDFGVATLMDDKRTKTRTTVGSVNWMAPEVFERPYDDRSDVWSFGCILLEMVTCSILDQKEVRELLFEIKKEDNSLTKVLAKIKQIYSSELADVLKACLTRNFHQRPNAQGSAPKSDLNLKDSMTYLEKNYKTASAVNAILPRISFFTKKEKLTKYSRPLLLTMLSHKENEVIVHQCLKLLQFGCVTSELLRPLYSISRTTKSKDIINESMIVLSQLNSEKSIASIGSLGFIHEICAFIKKYKTDKEVFKNCVKALWSACVNESNAELASQENILTDIFDGASRFNNDPSVAAEVVSLYWALSLEDACEKQILESAVPGIFIALQLHRKDVKVVRACFMALTSIASCGEAACKKILNPSSSEKKVNGLMVFVAVVKEQSGDKQGMEEFVMLVDELIQEDSVKDQLKKCKPLKSELKKLLTKYKNMEKLCEIISAL</sequence>